<dbReference type="AlphaFoldDB" id="A0A8X6NWP9"/>
<dbReference type="InterPro" id="IPR041588">
    <property type="entry name" value="Integrase_H2C2"/>
</dbReference>
<organism evidence="2 3">
    <name type="scientific">Nephila pilipes</name>
    <name type="common">Giant wood spider</name>
    <name type="synonym">Nephila maculata</name>
    <dbReference type="NCBI Taxonomy" id="299642"/>
    <lineage>
        <taxon>Eukaryota</taxon>
        <taxon>Metazoa</taxon>
        <taxon>Ecdysozoa</taxon>
        <taxon>Arthropoda</taxon>
        <taxon>Chelicerata</taxon>
        <taxon>Arachnida</taxon>
        <taxon>Araneae</taxon>
        <taxon>Araneomorphae</taxon>
        <taxon>Entelegynae</taxon>
        <taxon>Araneoidea</taxon>
        <taxon>Nephilidae</taxon>
        <taxon>Nephila</taxon>
    </lineage>
</organism>
<dbReference type="Pfam" id="PF17921">
    <property type="entry name" value="Integrase_H2C2"/>
    <property type="match status" value="1"/>
</dbReference>
<keyword evidence="3" id="KW-1185">Reference proteome</keyword>
<sequence length="162" mass="18409">MEGKGLALTFDFKESPSNCKISLLVGVDCYWDLMKGFQRLNLSLVTIETISGWSLQGRCDELTDTREYNKGCHGGVSATLAKIRSRYWIAKGRQIVEKVLKDCLICRKFYLKPAQQITAQLPKKQSSSKSPFYGDRNWSGYSSFWERQSTKIVALFTCAVSR</sequence>
<dbReference type="PANTHER" id="PTHR47331:SF1">
    <property type="entry name" value="GAG-LIKE PROTEIN"/>
    <property type="match status" value="1"/>
</dbReference>
<dbReference type="Proteomes" id="UP000887013">
    <property type="component" value="Unassembled WGS sequence"/>
</dbReference>
<protein>
    <submittedName>
        <fullName evidence="2">Integrase catalytic domain-containing protein</fullName>
    </submittedName>
</protein>
<proteinExistence type="predicted"/>
<evidence type="ECO:0000313" key="2">
    <source>
        <dbReference type="EMBL" id="GFT39406.1"/>
    </source>
</evidence>
<gene>
    <name evidence="2" type="primary">AVEN_117027_1</name>
    <name evidence="2" type="ORF">NPIL_309201</name>
</gene>
<feature type="domain" description="Integrase zinc-binding" evidence="1">
    <location>
        <begin position="71"/>
        <end position="108"/>
    </location>
</feature>
<accession>A0A8X6NWP9</accession>
<evidence type="ECO:0000259" key="1">
    <source>
        <dbReference type="Pfam" id="PF17921"/>
    </source>
</evidence>
<reference evidence="2" key="1">
    <citation type="submission" date="2020-08" db="EMBL/GenBank/DDBJ databases">
        <title>Multicomponent nature underlies the extraordinary mechanical properties of spider dragline silk.</title>
        <authorList>
            <person name="Kono N."/>
            <person name="Nakamura H."/>
            <person name="Mori M."/>
            <person name="Yoshida Y."/>
            <person name="Ohtoshi R."/>
            <person name="Malay A.D."/>
            <person name="Moran D.A.P."/>
            <person name="Tomita M."/>
            <person name="Numata K."/>
            <person name="Arakawa K."/>
        </authorList>
    </citation>
    <scope>NUCLEOTIDE SEQUENCE</scope>
</reference>
<dbReference type="PANTHER" id="PTHR47331">
    <property type="entry name" value="PHD-TYPE DOMAIN-CONTAINING PROTEIN"/>
    <property type="match status" value="1"/>
</dbReference>
<dbReference type="OrthoDB" id="6377945at2759"/>
<name>A0A8X6NWP9_NEPPI</name>
<comment type="caution">
    <text evidence="2">The sequence shown here is derived from an EMBL/GenBank/DDBJ whole genome shotgun (WGS) entry which is preliminary data.</text>
</comment>
<dbReference type="EMBL" id="BMAW01014554">
    <property type="protein sequence ID" value="GFT39406.1"/>
    <property type="molecule type" value="Genomic_DNA"/>
</dbReference>
<evidence type="ECO:0000313" key="3">
    <source>
        <dbReference type="Proteomes" id="UP000887013"/>
    </source>
</evidence>